<keyword evidence="4" id="KW-0479">Metal-binding</keyword>
<keyword evidence="12" id="KW-1185">Reference proteome</keyword>
<dbReference type="Proteomes" id="UP000253664">
    <property type="component" value="Unassembled WGS sequence"/>
</dbReference>
<evidence type="ECO:0000256" key="2">
    <source>
        <dbReference type="ARBA" id="ARBA00022559"/>
    </source>
</evidence>
<dbReference type="AlphaFoldDB" id="A0A367LE72"/>
<keyword evidence="3" id="KW-0349">Heme</keyword>
<dbReference type="SUPFAM" id="SSF47571">
    <property type="entry name" value="Cloroperoxidase"/>
    <property type="match status" value="1"/>
</dbReference>
<evidence type="ECO:0000256" key="5">
    <source>
        <dbReference type="ARBA" id="ARBA00023002"/>
    </source>
</evidence>
<evidence type="ECO:0000256" key="9">
    <source>
        <dbReference type="SAM" id="SignalP"/>
    </source>
</evidence>
<evidence type="ECO:0000313" key="11">
    <source>
        <dbReference type="EMBL" id="RCI12723.1"/>
    </source>
</evidence>
<keyword evidence="5" id="KW-0560">Oxidoreductase</keyword>
<evidence type="ECO:0000256" key="4">
    <source>
        <dbReference type="ARBA" id="ARBA00022723"/>
    </source>
</evidence>
<dbReference type="Pfam" id="PF01328">
    <property type="entry name" value="Peroxidase_2"/>
    <property type="match status" value="1"/>
</dbReference>
<dbReference type="EMBL" id="LKCN02000007">
    <property type="protein sequence ID" value="RCI12723.1"/>
    <property type="molecule type" value="Genomic_DNA"/>
</dbReference>
<feature type="compositionally biased region" description="Basic residues" evidence="8">
    <location>
        <begin position="382"/>
        <end position="395"/>
    </location>
</feature>
<comment type="similarity">
    <text evidence="7">Belongs to the chloroperoxidase family.</text>
</comment>
<dbReference type="OrthoDB" id="407298at2759"/>
<comment type="cofactor">
    <cofactor evidence="1">
        <name>heme b</name>
        <dbReference type="ChEBI" id="CHEBI:60344"/>
    </cofactor>
</comment>
<dbReference type="PROSITE" id="PS51405">
    <property type="entry name" value="HEME_HALOPEROXIDASE"/>
    <property type="match status" value="1"/>
</dbReference>
<feature type="signal peptide" evidence="9">
    <location>
        <begin position="1"/>
        <end position="20"/>
    </location>
</feature>
<gene>
    <name evidence="11" type="ORF">L249_0500</name>
</gene>
<evidence type="ECO:0000313" key="12">
    <source>
        <dbReference type="Proteomes" id="UP000253664"/>
    </source>
</evidence>
<feature type="domain" description="Heme haloperoxidase family profile" evidence="10">
    <location>
        <begin position="27"/>
        <end position="258"/>
    </location>
</feature>
<sequence length="416" mass="45917">MRVAATFSLLATLLPASVTADPRIDLNDPRFQTYRRGIPGKQSRSACPGMNALANHDFLPFEGNNLTAASFTLGCHLGMGISPEVCAIIVLDGMAHAQVPLDTSFPLETIDKKSWAIIHDCSSSRIDPAEVPRNGPNDRDFIKFVWDVALRRIIDPTDKRITIDSMGVSKADIIVDTRRPRRDPHTRYDRRAAAHAAVENARLWLAMATDEEPEVEPSYIKALFEDERLPVKEGWIPAGKDKAGQLKFSAGGVMQVLDLATKALSPFGGKGKFARDAQILQTTTRGIVRTRNDIIHELRSDNHDFLNDVEVLLLTCGYTREGSPEPYAQLDELRKYRAASEPEGGYSPGDWISDDGAYWEYVYSFAPGSRPGYYSGAEYITARRRPHKSRSRSRSRSISSGGGGDSEGGYTLPQAS</sequence>
<dbReference type="InterPro" id="IPR000028">
    <property type="entry name" value="Chloroperoxidase"/>
</dbReference>
<dbReference type="InterPro" id="IPR036851">
    <property type="entry name" value="Chloroperoxidase-like_sf"/>
</dbReference>
<reference evidence="11 12" key="1">
    <citation type="journal article" date="2015" name="BMC Genomics">
        <title>Insights from the genome of Ophiocordyceps polyrhachis-furcata to pathogenicity and host specificity in insect fungi.</title>
        <authorList>
            <person name="Wichadakul D."/>
            <person name="Kobmoo N."/>
            <person name="Ingsriswang S."/>
            <person name="Tangphatsornruang S."/>
            <person name="Chantasingh D."/>
            <person name="Luangsa-ard J.J."/>
            <person name="Eurwilaichitr L."/>
        </authorList>
    </citation>
    <scope>NUCLEOTIDE SEQUENCE [LARGE SCALE GENOMIC DNA]</scope>
    <source>
        <strain evidence="11 12">BCC 54312</strain>
    </source>
</reference>
<dbReference type="PANTHER" id="PTHR33577:SF19">
    <property type="entry name" value="HEME HALOPEROXIDASE FAMILY PROFILE DOMAIN-CONTAINING PROTEIN-RELATED"/>
    <property type="match status" value="1"/>
</dbReference>
<feature type="chain" id="PRO_5016578671" description="Heme haloperoxidase family profile domain-containing protein" evidence="9">
    <location>
        <begin position="21"/>
        <end position="416"/>
    </location>
</feature>
<evidence type="ECO:0000256" key="1">
    <source>
        <dbReference type="ARBA" id="ARBA00001970"/>
    </source>
</evidence>
<dbReference type="STRING" id="1330021.A0A367LE72"/>
<name>A0A367LE72_9HYPO</name>
<dbReference type="GO" id="GO:0004601">
    <property type="term" value="F:peroxidase activity"/>
    <property type="evidence" value="ECO:0007669"/>
    <property type="project" value="UniProtKB-KW"/>
</dbReference>
<evidence type="ECO:0000256" key="8">
    <source>
        <dbReference type="SAM" id="MobiDB-lite"/>
    </source>
</evidence>
<dbReference type="PANTHER" id="PTHR33577">
    <property type="entry name" value="STERIGMATOCYSTIN BIOSYNTHESIS PEROXIDASE STCC-RELATED"/>
    <property type="match status" value="1"/>
</dbReference>
<feature type="region of interest" description="Disordered" evidence="8">
    <location>
        <begin position="380"/>
        <end position="416"/>
    </location>
</feature>
<evidence type="ECO:0000259" key="10">
    <source>
        <dbReference type="PROSITE" id="PS51405"/>
    </source>
</evidence>
<keyword evidence="6" id="KW-0408">Iron</keyword>
<evidence type="ECO:0000256" key="7">
    <source>
        <dbReference type="ARBA" id="ARBA00025795"/>
    </source>
</evidence>
<organism evidence="11 12">
    <name type="scientific">Ophiocordyceps polyrhachis-furcata BCC 54312</name>
    <dbReference type="NCBI Taxonomy" id="1330021"/>
    <lineage>
        <taxon>Eukaryota</taxon>
        <taxon>Fungi</taxon>
        <taxon>Dikarya</taxon>
        <taxon>Ascomycota</taxon>
        <taxon>Pezizomycotina</taxon>
        <taxon>Sordariomycetes</taxon>
        <taxon>Hypocreomycetidae</taxon>
        <taxon>Hypocreales</taxon>
        <taxon>Ophiocordycipitaceae</taxon>
        <taxon>Ophiocordyceps</taxon>
    </lineage>
</organism>
<accession>A0A367LE72</accession>
<proteinExistence type="inferred from homology"/>
<keyword evidence="2" id="KW-0575">Peroxidase</keyword>
<keyword evidence="9" id="KW-0732">Signal</keyword>
<evidence type="ECO:0000256" key="3">
    <source>
        <dbReference type="ARBA" id="ARBA00022617"/>
    </source>
</evidence>
<comment type="caution">
    <text evidence="11">The sequence shown here is derived from an EMBL/GenBank/DDBJ whole genome shotgun (WGS) entry which is preliminary data.</text>
</comment>
<protein>
    <recommendedName>
        <fullName evidence="10">Heme haloperoxidase family profile domain-containing protein</fullName>
    </recommendedName>
</protein>
<evidence type="ECO:0000256" key="6">
    <source>
        <dbReference type="ARBA" id="ARBA00023004"/>
    </source>
</evidence>
<dbReference type="GO" id="GO:0046872">
    <property type="term" value="F:metal ion binding"/>
    <property type="evidence" value="ECO:0007669"/>
    <property type="project" value="UniProtKB-KW"/>
</dbReference>
<dbReference type="Gene3D" id="1.10.489.10">
    <property type="entry name" value="Chloroperoxidase-like"/>
    <property type="match status" value="1"/>
</dbReference>